<dbReference type="SUPFAM" id="SSF82199">
    <property type="entry name" value="SET domain"/>
    <property type="match status" value="1"/>
</dbReference>
<comment type="caution">
    <text evidence="2">The sequence shown here is derived from an EMBL/GenBank/DDBJ whole genome shotgun (WGS) entry which is preliminary data.</text>
</comment>
<evidence type="ECO:0000313" key="2">
    <source>
        <dbReference type="EMBL" id="CAK0843785.1"/>
    </source>
</evidence>
<dbReference type="PANTHER" id="PTHR12197:SF251">
    <property type="entry name" value="EG:BACR7C10.4 PROTEIN"/>
    <property type="match status" value="1"/>
</dbReference>
<reference evidence="2" key="1">
    <citation type="submission" date="2023-10" db="EMBL/GenBank/DDBJ databases">
        <authorList>
            <person name="Chen Y."/>
            <person name="Shah S."/>
            <person name="Dougan E. K."/>
            <person name="Thang M."/>
            <person name="Chan C."/>
        </authorList>
    </citation>
    <scope>NUCLEOTIDE SEQUENCE [LARGE SCALE GENOMIC DNA]</scope>
</reference>
<dbReference type="EMBL" id="CAUYUJ010014609">
    <property type="protein sequence ID" value="CAK0843785.1"/>
    <property type="molecule type" value="Genomic_DNA"/>
</dbReference>
<gene>
    <name evidence="2" type="ORF">PCOR1329_LOCUS38027</name>
</gene>
<dbReference type="Gene3D" id="2.170.270.10">
    <property type="entry name" value="SET domain"/>
    <property type="match status" value="1"/>
</dbReference>
<sequence length="189" mass="20026">PPGGRPLSMQRHSSSCLAARRRIRAGESVSRSYLDAGALMCPTASRMQALRADWGFECGCARCSERVESWEEAAREAAVPLLPGGLLDLQRCAEPQGLSLDEGSVAAVGKVGTLLLLSQLLAQAGGGAAGLGAGGEAFRLHLAGGEAFRLHLRLSPPPDLEEEDRNQAAEEAFPSAKRRRRLRAKTGVK</sequence>
<protein>
    <submittedName>
        <fullName evidence="2">Uncharacterized protein</fullName>
    </submittedName>
</protein>
<feature type="region of interest" description="Disordered" evidence="1">
    <location>
        <begin position="156"/>
        <end position="189"/>
    </location>
</feature>
<keyword evidence="3" id="KW-1185">Reference proteome</keyword>
<organism evidence="2 3">
    <name type="scientific">Prorocentrum cordatum</name>
    <dbReference type="NCBI Taxonomy" id="2364126"/>
    <lineage>
        <taxon>Eukaryota</taxon>
        <taxon>Sar</taxon>
        <taxon>Alveolata</taxon>
        <taxon>Dinophyceae</taxon>
        <taxon>Prorocentrales</taxon>
        <taxon>Prorocentraceae</taxon>
        <taxon>Prorocentrum</taxon>
    </lineage>
</organism>
<feature type="non-terminal residue" evidence="2">
    <location>
        <position position="1"/>
    </location>
</feature>
<dbReference type="Proteomes" id="UP001189429">
    <property type="component" value="Unassembled WGS sequence"/>
</dbReference>
<feature type="compositionally biased region" description="Basic residues" evidence="1">
    <location>
        <begin position="176"/>
        <end position="189"/>
    </location>
</feature>
<dbReference type="InterPro" id="IPR050869">
    <property type="entry name" value="H3K4_H4K5_MeTrfase"/>
</dbReference>
<proteinExistence type="predicted"/>
<dbReference type="PANTHER" id="PTHR12197">
    <property type="entry name" value="HISTONE-LYSINE N-METHYLTRANSFERASE SMYD"/>
    <property type="match status" value="1"/>
</dbReference>
<dbReference type="InterPro" id="IPR046341">
    <property type="entry name" value="SET_dom_sf"/>
</dbReference>
<evidence type="ECO:0000256" key="1">
    <source>
        <dbReference type="SAM" id="MobiDB-lite"/>
    </source>
</evidence>
<evidence type="ECO:0000313" key="3">
    <source>
        <dbReference type="Proteomes" id="UP001189429"/>
    </source>
</evidence>
<accession>A0ABN9TDH0</accession>
<name>A0ABN9TDH0_9DINO</name>